<dbReference type="EMBL" id="JACRUJ010000005">
    <property type="protein sequence ID" value="MBC5842458.1"/>
    <property type="molecule type" value="Genomic_DNA"/>
</dbReference>
<gene>
    <name evidence="2" type="ORF">H8R23_13660</name>
</gene>
<protein>
    <submittedName>
        <fullName evidence="2">Uncharacterized protein</fullName>
    </submittedName>
</protein>
<accession>A0ABR7JA89</accession>
<evidence type="ECO:0000313" key="2">
    <source>
        <dbReference type="EMBL" id="MBC5842458.1"/>
    </source>
</evidence>
<comment type="caution">
    <text evidence="2">The sequence shown here is derived from an EMBL/GenBank/DDBJ whole genome shotgun (WGS) entry which is preliminary data.</text>
</comment>
<reference evidence="2 3" key="1">
    <citation type="submission" date="2020-08" db="EMBL/GenBank/DDBJ databases">
        <title>Description of novel Flavobacterium F-380 isolate.</title>
        <authorList>
            <person name="Saticioglu I.B."/>
            <person name="Duman M."/>
            <person name="Altun S."/>
        </authorList>
    </citation>
    <scope>NUCLEOTIDE SEQUENCE [LARGE SCALE GENOMIC DNA]</scope>
    <source>
        <strain evidence="2 3">F-380</strain>
    </source>
</reference>
<feature type="chain" id="PRO_5047012897" evidence="1">
    <location>
        <begin position="19"/>
        <end position="136"/>
    </location>
</feature>
<dbReference type="Proteomes" id="UP000629963">
    <property type="component" value="Unassembled WGS sequence"/>
</dbReference>
<proteinExistence type="predicted"/>
<evidence type="ECO:0000313" key="3">
    <source>
        <dbReference type="Proteomes" id="UP000629963"/>
    </source>
</evidence>
<organism evidence="2 3">
    <name type="scientific">Flavobacterium kayseriense</name>
    <dbReference type="NCBI Taxonomy" id="2764714"/>
    <lineage>
        <taxon>Bacteria</taxon>
        <taxon>Pseudomonadati</taxon>
        <taxon>Bacteroidota</taxon>
        <taxon>Flavobacteriia</taxon>
        <taxon>Flavobacteriales</taxon>
        <taxon>Flavobacteriaceae</taxon>
        <taxon>Flavobacterium</taxon>
    </lineage>
</organism>
<name>A0ABR7JA89_9FLAO</name>
<evidence type="ECO:0000256" key="1">
    <source>
        <dbReference type="SAM" id="SignalP"/>
    </source>
</evidence>
<keyword evidence="1" id="KW-0732">Signal</keyword>
<feature type="signal peptide" evidence="1">
    <location>
        <begin position="1"/>
        <end position="18"/>
    </location>
</feature>
<dbReference type="RefSeq" id="WP_187010956.1">
    <property type="nucleotide sequence ID" value="NZ_JACRUI010000005.1"/>
</dbReference>
<keyword evidence="3" id="KW-1185">Reference proteome</keyword>
<sequence>MKTLITVFALFLMNSLFAQSTTYHSGDNLGKEKLAGTWFIAGVKTDILFFEPSAVTFAKVHRELKKALDFYSLKYDEPFKDETILSSLTNSLADFELMDLAIQGKKSEVSMMWKSDLVIIAWYCNVDAYGMSIKEL</sequence>